<proteinExistence type="predicted"/>
<evidence type="ECO:0000313" key="1">
    <source>
        <dbReference type="EMBL" id="RXZ72430.1"/>
    </source>
</evidence>
<evidence type="ECO:0000313" key="2">
    <source>
        <dbReference type="Proteomes" id="UP000293865"/>
    </source>
</evidence>
<dbReference type="SUPFAM" id="SSF51182">
    <property type="entry name" value="RmlC-like cupins"/>
    <property type="match status" value="1"/>
</dbReference>
<dbReference type="Gene3D" id="2.60.120.10">
    <property type="entry name" value="Jelly Rolls"/>
    <property type="match status" value="1"/>
</dbReference>
<dbReference type="InterPro" id="IPR014710">
    <property type="entry name" value="RmlC-like_jellyroll"/>
</dbReference>
<comment type="caution">
    <text evidence="1">The sequence shown here is derived from an EMBL/GenBank/DDBJ whole genome shotgun (WGS) entry which is preliminary data.</text>
</comment>
<dbReference type="EMBL" id="SDPN01000005">
    <property type="protein sequence ID" value="RXZ72430.1"/>
    <property type="molecule type" value="Genomic_DNA"/>
</dbReference>
<keyword evidence="2" id="KW-1185">Reference proteome</keyword>
<dbReference type="OrthoDB" id="7060081at2"/>
<organism evidence="1 2">
    <name type="scientific">Agromyces albus</name>
    <dbReference type="NCBI Taxonomy" id="205332"/>
    <lineage>
        <taxon>Bacteria</taxon>
        <taxon>Bacillati</taxon>
        <taxon>Actinomycetota</taxon>
        <taxon>Actinomycetes</taxon>
        <taxon>Micrococcales</taxon>
        <taxon>Microbacteriaceae</taxon>
        <taxon>Agromyces</taxon>
    </lineage>
</organism>
<reference evidence="1 2" key="1">
    <citation type="submission" date="2019-01" db="EMBL/GenBank/DDBJ databases">
        <title>Agromyces.</title>
        <authorList>
            <person name="Li J."/>
        </authorList>
    </citation>
    <scope>NUCLEOTIDE SEQUENCE [LARGE SCALE GENOMIC DNA]</scope>
    <source>
        <strain evidence="1 2">DSM 15934</strain>
    </source>
</reference>
<dbReference type="Proteomes" id="UP000293865">
    <property type="component" value="Unassembled WGS sequence"/>
</dbReference>
<name>A0A4Q2L684_9MICO</name>
<dbReference type="RefSeq" id="WP_129519693.1">
    <property type="nucleotide sequence ID" value="NZ_SDPN01000005.1"/>
</dbReference>
<protein>
    <submittedName>
        <fullName evidence="1">Cytoplasmic protein</fullName>
    </submittedName>
</protein>
<gene>
    <name evidence="1" type="ORF">ESP51_04505</name>
</gene>
<dbReference type="AlphaFoldDB" id="A0A4Q2L684"/>
<dbReference type="InterPro" id="IPR011051">
    <property type="entry name" value="RmlC_Cupin_sf"/>
</dbReference>
<accession>A0A4Q2L684</accession>
<sequence>MDLDPVATNPDHYKVILENASVRVLEYTDQPGDATTPHAHPDSVMYTLSAFRRRLTSGSMTREVELPAGVVTWVPAQEHFGENIGDTPTHVIFVELRTGGDVTGSPLGPAGA</sequence>